<feature type="transmembrane region" description="Helical" evidence="2">
    <location>
        <begin position="125"/>
        <end position="144"/>
    </location>
</feature>
<feature type="domain" description="CNNM transmembrane" evidence="3">
    <location>
        <begin position="73"/>
        <end position="238"/>
    </location>
</feature>
<gene>
    <name evidence="4" type="ORF">GcM1_249070</name>
</gene>
<dbReference type="AlphaFoldDB" id="A0A420IBS9"/>
<dbReference type="GO" id="GO:0005737">
    <property type="term" value="C:cytoplasm"/>
    <property type="evidence" value="ECO:0007669"/>
    <property type="project" value="TreeGrafter"/>
</dbReference>
<feature type="transmembrane region" description="Helical" evidence="2">
    <location>
        <begin position="68"/>
        <end position="92"/>
    </location>
</feature>
<keyword evidence="1" id="KW-0677">Repeat</keyword>
<name>A0A420IBS9_9PEZI</name>
<evidence type="ECO:0000313" key="4">
    <source>
        <dbReference type="EMBL" id="RKF71967.1"/>
    </source>
</evidence>
<evidence type="ECO:0000256" key="2">
    <source>
        <dbReference type="SAM" id="Phobius"/>
    </source>
</evidence>
<evidence type="ECO:0000313" key="5">
    <source>
        <dbReference type="Proteomes" id="UP000285326"/>
    </source>
</evidence>
<sequence>MKLIFRNIVCEFKFSVASRNTMSALWSLNMTKNSKVVQNAKDSVENTGKILSETVQNSSTFFHRKVKIGMGVLAVTLLILAGISTGLILAICGLDQLSLHMKSVTATPKEREYIRAVSRLKYHGTWMLCSLVICTVACSEYFPFVIQSLFPGPPWISILISTFLITIFVELIPQFIIPARPLVWGFYCRPIIWACMWLTALISFPTACILSYVSKGPHSREVFTNEELKMFIKYHEKSQKNGGRLSHDASQIMLGALNLDFRCIGDFFNDNAGPKLLGTEDLEKAISPLRSKKIVTDWASVRMINIDDSVNENFISKVKSWSRTRLPVIGRPERHQEIGSFDPEEWESIQIYGYLHMNSLIGYNYSGKSCSLSVRDLPINPLPIVQKNISIYALLNMLEKGISKIAIIVPSQKQDSLTMMGRIPPKISVPSQDMKHRFRQQSCNCIPSTSSIDDLVEAALMNVEFYDSPSSINSGITLQRPIGLITLDDIFGAILQRTSRVEAHLLNIPPDIPPPKNKNSERVIRHVNHPNNIPLDEINGNKPCQRKHIKEKKGSTFDGANERNIQHNHSKSLGQKMLNSRAQGSYTQACGSGNSRELIPHNVGPLLSTQFSNTTTLPRGKRSRNSINRSHRFAKSGPAILPISVNHQTAPTLCQRNLNIGIKKGYNEELLISQSSSSRSNNLVPPSRSELYVMALDPGSDKELKCKENIRKDTLTSSIGYLNQTKLKSYYFGFDISSKKHEQVNSIQNKAEITLDLKETKNSHDYHRPSVGINFNSEHERNPSSYYDCQTIPRSKRISCQITQGHNLMQHDNKYRFLIGRRLAFSDPDEYDVKCNRTTSFWA</sequence>
<accession>A0A420IBS9</accession>
<dbReference type="Proteomes" id="UP000285326">
    <property type="component" value="Unassembled WGS sequence"/>
</dbReference>
<keyword evidence="2" id="KW-0472">Membrane</keyword>
<dbReference type="InterPro" id="IPR046342">
    <property type="entry name" value="CBS_dom_sf"/>
</dbReference>
<dbReference type="PANTHER" id="PTHR12064:SF97">
    <property type="entry name" value="METAL TRANSPORTER CNNM-5"/>
    <property type="match status" value="1"/>
</dbReference>
<protein>
    <submittedName>
        <fullName evidence="4">Putative DUF21 domain-containing protein</fullName>
    </submittedName>
</protein>
<keyword evidence="2" id="KW-1133">Transmembrane helix</keyword>
<evidence type="ECO:0000259" key="3">
    <source>
        <dbReference type="Pfam" id="PF01595"/>
    </source>
</evidence>
<feature type="transmembrane region" description="Helical" evidence="2">
    <location>
        <begin position="156"/>
        <end position="179"/>
    </location>
</feature>
<dbReference type="PANTHER" id="PTHR12064">
    <property type="entry name" value="METAL TRANSPORTER CNNM"/>
    <property type="match status" value="1"/>
</dbReference>
<organism evidence="4 5">
    <name type="scientific">Golovinomyces cichoracearum</name>
    <dbReference type="NCBI Taxonomy" id="62708"/>
    <lineage>
        <taxon>Eukaryota</taxon>
        <taxon>Fungi</taxon>
        <taxon>Dikarya</taxon>
        <taxon>Ascomycota</taxon>
        <taxon>Pezizomycotina</taxon>
        <taxon>Leotiomycetes</taxon>
        <taxon>Erysiphales</taxon>
        <taxon>Erysiphaceae</taxon>
        <taxon>Golovinomyces</taxon>
    </lineage>
</organism>
<dbReference type="GO" id="GO:0030026">
    <property type="term" value="P:intracellular manganese ion homeostasis"/>
    <property type="evidence" value="ECO:0007669"/>
    <property type="project" value="TreeGrafter"/>
</dbReference>
<feature type="transmembrane region" description="Helical" evidence="2">
    <location>
        <begin position="191"/>
        <end position="213"/>
    </location>
</feature>
<keyword evidence="2" id="KW-0812">Transmembrane</keyword>
<dbReference type="Pfam" id="PF01595">
    <property type="entry name" value="CNNM"/>
    <property type="match status" value="1"/>
</dbReference>
<dbReference type="EMBL" id="MCBS01024975">
    <property type="protein sequence ID" value="RKF71967.1"/>
    <property type="molecule type" value="Genomic_DNA"/>
</dbReference>
<reference evidence="4 5" key="1">
    <citation type="journal article" date="2018" name="BMC Genomics">
        <title>Comparative genome analyses reveal sequence features reflecting distinct modes of host-adaptation between dicot and monocot powdery mildew.</title>
        <authorList>
            <person name="Wu Y."/>
            <person name="Ma X."/>
            <person name="Pan Z."/>
            <person name="Kale S.D."/>
            <person name="Song Y."/>
            <person name="King H."/>
            <person name="Zhang Q."/>
            <person name="Presley C."/>
            <person name="Deng X."/>
            <person name="Wei C.I."/>
            <person name="Xiao S."/>
        </authorList>
    </citation>
    <scope>NUCLEOTIDE SEQUENCE [LARGE SCALE GENOMIC DNA]</scope>
    <source>
        <strain evidence="4">UMSG1</strain>
    </source>
</reference>
<dbReference type="InterPro" id="IPR002550">
    <property type="entry name" value="CNNM"/>
</dbReference>
<dbReference type="GO" id="GO:0010960">
    <property type="term" value="P:magnesium ion homeostasis"/>
    <property type="evidence" value="ECO:0007669"/>
    <property type="project" value="InterPro"/>
</dbReference>
<dbReference type="Gene3D" id="3.10.580.10">
    <property type="entry name" value="CBS-domain"/>
    <property type="match status" value="1"/>
</dbReference>
<comment type="caution">
    <text evidence="4">The sequence shown here is derived from an EMBL/GenBank/DDBJ whole genome shotgun (WGS) entry which is preliminary data.</text>
</comment>
<dbReference type="InterPro" id="IPR045095">
    <property type="entry name" value="ACDP"/>
</dbReference>
<proteinExistence type="predicted"/>
<evidence type="ECO:0000256" key="1">
    <source>
        <dbReference type="ARBA" id="ARBA00022737"/>
    </source>
</evidence>